<dbReference type="GeneID" id="94431413"/>
<name>A0A2C6KLV6_9APIC</name>
<dbReference type="EMBL" id="MIGC01004399">
    <property type="protein sequence ID" value="PHJ18109.1"/>
    <property type="molecule type" value="Genomic_DNA"/>
</dbReference>
<dbReference type="RefSeq" id="XP_067919819.1">
    <property type="nucleotide sequence ID" value="XM_068068202.1"/>
</dbReference>
<evidence type="ECO:0000313" key="3">
    <source>
        <dbReference type="Proteomes" id="UP000221165"/>
    </source>
</evidence>
<protein>
    <submittedName>
        <fullName evidence="2">Uncharacterized protein</fullName>
    </submittedName>
</protein>
<dbReference type="AlphaFoldDB" id="A0A2C6KLV6"/>
<dbReference type="VEuPathDB" id="ToxoDB:CSUI_008063"/>
<comment type="caution">
    <text evidence="2">The sequence shown here is derived from an EMBL/GenBank/DDBJ whole genome shotgun (WGS) entry which is preliminary data.</text>
</comment>
<gene>
    <name evidence="2" type="ORF">CSUI_008063</name>
</gene>
<feature type="compositionally biased region" description="Basic and acidic residues" evidence="1">
    <location>
        <begin position="1"/>
        <end position="10"/>
    </location>
</feature>
<proteinExistence type="predicted"/>
<feature type="compositionally biased region" description="Basic and acidic residues" evidence="1">
    <location>
        <begin position="78"/>
        <end position="90"/>
    </location>
</feature>
<feature type="region of interest" description="Disordered" evidence="1">
    <location>
        <begin position="1"/>
        <end position="114"/>
    </location>
</feature>
<organism evidence="2 3">
    <name type="scientific">Cystoisospora suis</name>
    <dbReference type="NCBI Taxonomy" id="483139"/>
    <lineage>
        <taxon>Eukaryota</taxon>
        <taxon>Sar</taxon>
        <taxon>Alveolata</taxon>
        <taxon>Apicomplexa</taxon>
        <taxon>Conoidasida</taxon>
        <taxon>Coccidia</taxon>
        <taxon>Eucoccidiorida</taxon>
        <taxon>Eimeriorina</taxon>
        <taxon>Sarcocystidae</taxon>
        <taxon>Cystoisospora</taxon>
    </lineage>
</organism>
<accession>A0A2C6KLV6</accession>
<evidence type="ECO:0000256" key="1">
    <source>
        <dbReference type="SAM" id="MobiDB-lite"/>
    </source>
</evidence>
<evidence type="ECO:0000313" key="2">
    <source>
        <dbReference type="EMBL" id="PHJ18109.1"/>
    </source>
</evidence>
<sequence>MKSSRSEKSSTRHRGNKSKDTLFRSSPSKSRELFSPCGSQQISRGTDSPLSARLHPLSDTSSCHAPDRDRENGEDERDTYQRKSLDRVETDSLFEGVSGKPAGTPHKSGVCTAD</sequence>
<reference evidence="2 3" key="1">
    <citation type="journal article" date="2017" name="Int. J. Parasitol.">
        <title>The genome of the protozoan parasite Cystoisospora suis and a reverse vaccinology approach to identify vaccine candidates.</title>
        <authorList>
            <person name="Palmieri N."/>
            <person name="Shrestha A."/>
            <person name="Ruttkowski B."/>
            <person name="Beck T."/>
            <person name="Vogl C."/>
            <person name="Tomley F."/>
            <person name="Blake D.P."/>
            <person name="Joachim A."/>
        </authorList>
    </citation>
    <scope>NUCLEOTIDE SEQUENCE [LARGE SCALE GENOMIC DNA]</scope>
    <source>
        <strain evidence="2 3">Wien I</strain>
    </source>
</reference>
<feature type="non-terminal residue" evidence="2">
    <location>
        <position position="114"/>
    </location>
</feature>
<keyword evidence="3" id="KW-1185">Reference proteome</keyword>
<dbReference type="Proteomes" id="UP000221165">
    <property type="component" value="Unassembled WGS sequence"/>
</dbReference>
<feature type="compositionally biased region" description="Polar residues" evidence="1">
    <location>
        <begin position="37"/>
        <end position="49"/>
    </location>
</feature>